<name>A0A7Y8FIY4_9PSED</name>
<dbReference type="Pfam" id="PF11286">
    <property type="entry name" value="DUF3087"/>
    <property type="match status" value="1"/>
</dbReference>
<dbReference type="InterPro" id="IPR021438">
    <property type="entry name" value="DUF3087"/>
</dbReference>
<dbReference type="EMBL" id="JACARF010000063">
    <property type="protein sequence ID" value="NWE79923.1"/>
    <property type="molecule type" value="Genomic_DNA"/>
</dbReference>
<organism evidence="2 3">
    <name type="scientific">Pseudomonas yamanorum</name>
    <dbReference type="NCBI Taxonomy" id="515393"/>
    <lineage>
        <taxon>Bacteria</taxon>
        <taxon>Pseudomonadati</taxon>
        <taxon>Pseudomonadota</taxon>
        <taxon>Gammaproteobacteria</taxon>
        <taxon>Pseudomonadales</taxon>
        <taxon>Pseudomonadaceae</taxon>
        <taxon>Pseudomonas</taxon>
    </lineage>
</organism>
<comment type="caution">
    <text evidence="2">The sequence shown here is derived from an EMBL/GenBank/DDBJ whole genome shotgun (WGS) entry which is preliminary data.</text>
</comment>
<keyword evidence="1" id="KW-1133">Transmembrane helix</keyword>
<dbReference type="Proteomes" id="UP000537188">
    <property type="component" value="Unassembled WGS sequence"/>
</dbReference>
<feature type="transmembrane region" description="Helical" evidence="1">
    <location>
        <begin position="50"/>
        <end position="68"/>
    </location>
</feature>
<reference evidence="2 3" key="1">
    <citation type="submission" date="2020-04" db="EMBL/GenBank/DDBJ databases">
        <title>Molecular characterization of pseudomonads from Agaricus bisporus reveal novel blotch 2 pathogens in Western Europe.</title>
        <authorList>
            <person name="Taparia T."/>
            <person name="Krijger M."/>
            <person name="Haynes E."/>
            <person name="Elpinstone J.G."/>
            <person name="Noble R."/>
            <person name="Van Der Wolf J."/>
        </authorList>
    </citation>
    <scope>NUCLEOTIDE SEQUENCE [LARGE SCALE GENOMIC DNA]</scope>
    <source>
        <strain evidence="2 3">IPO3781</strain>
    </source>
</reference>
<proteinExistence type="predicted"/>
<accession>A0A7Y8FIY4</accession>
<sequence length="173" mass="19350">MFELKPCDPIVFRQQTRRSTLIVAVLFVVLAMGLSSLAVMLFGTPGGDNFRFNVGGVFAGVLITLALVRGPFWSQAWLAPAVYGWQLKRSLMSVTNVMHKVTDGVKANDPVAIKLLRFYHLGLMQMHELDANSSSQAQLVREVDEHLEKMRGLGIEPDQTRLDPRWVEAVKAR</sequence>
<gene>
    <name evidence="2" type="ORF">HX828_30645</name>
</gene>
<feature type="transmembrane region" description="Helical" evidence="1">
    <location>
        <begin position="21"/>
        <end position="44"/>
    </location>
</feature>
<evidence type="ECO:0000313" key="2">
    <source>
        <dbReference type="EMBL" id="NWE79923.1"/>
    </source>
</evidence>
<keyword evidence="1" id="KW-0472">Membrane</keyword>
<evidence type="ECO:0000313" key="3">
    <source>
        <dbReference type="Proteomes" id="UP000537188"/>
    </source>
</evidence>
<dbReference type="AlphaFoldDB" id="A0A7Y8FIY4"/>
<dbReference type="RefSeq" id="WP_177116123.1">
    <property type="nucleotide sequence ID" value="NZ_JACARF010000063.1"/>
</dbReference>
<evidence type="ECO:0000256" key="1">
    <source>
        <dbReference type="SAM" id="Phobius"/>
    </source>
</evidence>
<keyword evidence="1" id="KW-0812">Transmembrane</keyword>
<protein>
    <submittedName>
        <fullName evidence="2">DUF3087 domain-containing protein</fullName>
    </submittedName>
</protein>